<geneLocation type="plasmid" evidence="1">
    <name>I</name>
</geneLocation>
<proteinExistence type="predicted"/>
<reference evidence="1" key="1">
    <citation type="submission" date="2018-01" db="EMBL/GenBank/DDBJ databases">
        <authorList>
            <person name="Gaut B.S."/>
            <person name="Morton B.R."/>
            <person name="Clegg M.T."/>
            <person name="Duvall M.R."/>
        </authorList>
    </citation>
    <scope>NUCLEOTIDE SEQUENCE</scope>
    <source>
        <strain evidence="1">Cupriavidus taiwanensis STM 8555</strain>
    </source>
</reference>
<evidence type="ECO:0000313" key="1">
    <source>
        <dbReference type="EMBL" id="SPD48888.1"/>
    </source>
</evidence>
<sequence length="91" mass="10360">MTGQSEAALHPLLVDPQAGISFSAYPEVEYAFKHSLTRRSRESLLSVQRSLLHERTCRQSRRCSRTGSRSIAMSWHIITGRAGMCRRRLNT</sequence>
<dbReference type="EMBL" id="LT984809">
    <property type="protein sequence ID" value="SPD48888.1"/>
    <property type="molecule type" value="Genomic_DNA"/>
</dbReference>
<accession>A0A375HDC6</accession>
<gene>
    <name evidence="1" type="ORF">CBM2612_P0233</name>
</gene>
<protein>
    <submittedName>
        <fullName evidence="1">Uncharacterized protein</fullName>
    </submittedName>
</protein>
<organism evidence="1">
    <name type="scientific">Cupriavidus taiwanensis</name>
    <dbReference type="NCBI Taxonomy" id="164546"/>
    <lineage>
        <taxon>Bacteria</taxon>
        <taxon>Pseudomonadati</taxon>
        <taxon>Pseudomonadota</taxon>
        <taxon>Betaproteobacteria</taxon>
        <taxon>Burkholderiales</taxon>
        <taxon>Burkholderiaceae</taxon>
        <taxon>Cupriavidus</taxon>
    </lineage>
</organism>
<name>A0A375HDC6_9BURK</name>
<keyword evidence="1" id="KW-0614">Plasmid</keyword>
<dbReference type="AlphaFoldDB" id="A0A375HDC6"/>